<evidence type="ECO:0000313" key="3">
    <source>
        <dbReference type="Proteomes" id="UP001152747"/>
    </source>
</evidence>
<organism evidence="2 3">
    <name type="scientific">Caenorhabditis angaria</name>
    <dbReference type="NCBI Taxonomy" id="860376"/>
    <lineage>
        <taxon>Eukaryota</taxon>
        <taxon>Metazoa</taxon>
        <taxon>Ecdysozoa</taxon>
        <taxon>Nematoda</taxon>
        <taxon>Chromadorea</taxon>
        <taxon>Rhabditida</taxon>
        <taxon>Rhabditina</taxon>
        <taxon>Rhabditomorpha</taxon>
        <taxon>Rhabditoidea</taxon>
        <taxon>Rhabditidae</taxon>
        <taxon>Peloderinae</taxon>
        <taxon>Caenorhabditis</taxon>
    </lineage>
</organism>
<dbReference type="AlphaFoldDB" id="A0A9P1I8Y3"/>
<feature type="compositionally biased region" description="Basic residues" evidence="1">
    <location>
        <begin position="1"/>
        <end position="12"/>
    </location>
</feature>
<comment type="caution">
    <text evidence="2">The sequence shown here is derived from an EMBL/GenBank/DDBJ whole genome shotgun (WGS) entry which is preliminary data.</text>
</comment>
<dbReference type="EMBL" id="CANHGI010000001">
    <property type="protein sequence ID" value="CAI5440370.1"/>
    <property type="molecule type" value="Genomic_DNA"/>
</dbReference>
<proteinExistence type="predicted"/>
<evidence type="ECO:0000313" key="2">
    <source>
        <dbReference type="EMBL" id="CAI5440370.1"/>
    </source>
</evidence>
<accession>A0A9P1I8Y3</accession>
<sequence length="144" mass="16330">MPARSQRNRPKSTRSPQFIEQKEQKSTGIPPNSEDILMSQTMDITDSKQDLAEAEKSSEKPHILNDTMAIFNEIPDRNLAENRLEIPARSQDSLDISARAIKRAGNSRNYYFESLAFTTNDAYIAYDVLFNLTAPENLSFKSTI</sequence>
<dbReference type="Proteomes" id="UP001152747">
    <property type="component" value="Unassembled WGS sequence"/>
</dbReference>
<gene>
    <name evidence="2" type="ORF">CAMP_LOCUS3007</name>
</gene>
<evidence type="ECO:0000256" key="1">
    <source>
        <dbReference type="SAM" id="MobiDB-lite"/>
    </source>
</evidence>
<protein>
    <submittedName>
        <fullName evidence="2">Uncharacterized protein</fullName>
    </submittedName>
</protein>
<name>A0A9P1I8Y3_9PELO</name>
<keyword evidence="3" id="KW-1185">Reference proteome</keyword>
<feature type="region of interest" description="Disordered" evidence="1">
    <location>
        <begin position="1"/>
        <end position="35"/>
    </location>
</feature>
<reference evidence="2" key="1">
    <citation type="submission" date="2022-11" db="EMBL/GenBank/DDBJ databases">
        <authorList>
            <person name="Kikuchi T."/>
        </authorList>
    </citation>
    <scope>NUCLEOTIDE SEQUENCE</scope>
    <source>
        <strain evidence="2">PS1010</strain>
    </source>
</reference>